<name>A0A1I7SLI5_BURXY</name>
<feature type="transmembrane region" description="Helical" evidence="7">
    <location>
        <begin position="205"/>
        <end position="227"/>
    </location>
</feature>
<evidence type="ECO:0000256" key="7">
    <source>
        <dbReference type="SAM" id="Phobius"/>
    </source>
</evidence>
<proteinExistence type="inferred from homology"/>
<feature type="transmembrane region" description="Helical" evidence="7">
    <location>
        <begin position="59"/>
        <end position="82"/>
    </location>
</feature>
<dbReference type="Proteomes" id="UP000095284">
    <property type="component" value="Unplaced"/>
</dbReference>
<evidence type="ECO:0000256" key="5">
    <source>
        <dbReference type="ARBA" id="ARBA00023136"/>
    </source>
</evidence>
<keyword evidence="3 7" id="KW-0812">Transmembrane</keyword>
<evidence type="ECO:0000256" key="2">
    <source>
        <dbReference type="ARBA" id="ARBA00009166"/>
    </source>
</evidence>
<feature type="transmembrane region" description="Helical" evidence="7">
    <location>
        <begin position="102"/>
        <end position="121"/>
    </location>
</feature>
<reference evidence="9" key="1">
    <citation type="submission" date="2016-11" db="UniProtKB">
        <authorList>
            <consortium name="WormBaseParasite"/>
        </authorList>
    </citation>
    <scope>IDENTIFICATION</scope>
</reference>
<comment type="similarity">
    <text evidence="2">Belongs to the nematode receptor-like protein srd family.</text>
</comment>
<accession>A0A1I7SLI5</accession>
<feature type="region of interest" description="Disordered" evidence="6">
    <location>
        <begin position="331"/>
        <end position="351"/>
    </location>
</feature>
<protein>
    <submittedName>
        <fullName evidence="9">G_PROTEIN_RECEP_F1_2 domain-containing protein</fullName>
    </submittedName>
</protein>
<feature type="transmembrane region" description="Helical" evidence="7">
    <location>
        <begin position="26"/>
        <end position="47"/>
    </location>
</feature>
<comment type="subcellular location">
    <subcellularLocation>
        <location evidence="1">Membrane</location>
        <topology evidence="1">Multi-pass membrane protein</topology>
    </subcellularLocation>
</comment>
<evidence type="ECO:0000313" key="9">
    <source>
        <dbReference type="WBParaSite" id="BXY_1391800.1"/>
    </source>
</evidence>
<feature type="transmembrane region" description="Helical" evidence="7">
    <location>
        <begin position="248"/>
        <end position="266"/>
    </location>
</feature>
<evidence type="ECO:0000256" key="1">
    <source>
        <dbReference type="ARBA" id="ARBA00004141"/>
    </source>
</evidence>
<feature type="transmembrane region" description="Helical" evidence="7">
    <location>
        <begin position="142"/>
        <end position="162"/>
    </location>
</feature>
<dbReference type="InterPro" id="IPR019421">
    <property type="entry name" value="7TM_GPCR_serpentine_rcpt_Srd"/>
</dbReference>
<keyword evidence="5 7" id="KW-0472">Membrane</keyword>
<dbReference type="GO" id="GO:0016020">
    <property type="term" value="C:membrane"/>
    <property type="evidence" value="ECO:0007669"/>
    <property type="project" value="UniProtKB-SubCell"/>
</dbReference>
<dbReference type="InterPro" id="IPR050920">
    <property type="entry name" value="Nematode_rcpt-like_delta"/>
</dbReference>
<evidence type="ECO:0000256" key="6">
    <source>
        <dbReference type="SAM" id="MobiDB-lite"/>
    </source>
</evidence>
<sequence>MDCIDDTVNGTENNRLGVITLAAHQWLGFVVNLSAYLLNICLLYLVITKSKKMKNMRPLLLIGVFVDSTYAFLCLIVNPLFVLTKDNLVLVWNSVFRPNGDIMIYIIAITGIFVAASWLCVPFQYNYRYYLIRYGTTPSTKFFLIHGSIMTSLSFYACSVVYGTYYQDNFSSLCEVESFAISVGLHSNDSRLFGGKIESAAVRHYVNFFTLISVFSIIVVLIAEMRVRFYLKQRAEVMSKRTRRMHNELTRALIAMALSPIFSNVSQMTYVSLNLYFDNRFIVTDAISSLCSITGPLINSITTIYFVHPYRRHFKEILFVTTGDRTLISSDDSTPCVTPRPSHNRPEQFVL</sequence>
<evidence type="ECO:0000256" key="3">
    <source>
        <dbReference type="ARBA" id="ARBA00022692"/>
    </source>
</evidence>
<evidence type="ECO:0000256" key="4">
    <source>
        <dbReference type="ARBA" id="ARBA00022989"/>
    </source>
</evidence>
<dbReference type="AlphaFoldDB" id="A0A1I7SLI5"/>
<dbReference type="Pfam" id="PF10317">
    <property type="entry name" value="7TM_GPCR_Srd"/>
    <property type="match status" value="1"/>
</dbReference>
<evidence type="ECO:0000313" key="8">
    <source>
        <dbReference type="Proteomes" id="UP000095284"/>
    </source>
</evidence>
<feature type="transmembrane region" description="Helical" evidence="7">
    <location>
        <begin position="286"/>
        <end position="307"/>
    </location>
</feature>
<dbReference type="PANTHER" id="PTHR22945">
    <property type="entry name" value="SERPENTINE RECEPTOR, CLASS D DELTA"/>
    <property type="match status" value="1"/>
</dbReference>
<organism evidence="8 9">
    <name type="scientific">Bursaphelenchus xylophilus</name>
    <name type="common">Pinewood nematode worm</name>
    <name type="synonym">Aphelenchoides xylophilus</name>
    <dbReference type="NCBI Taxonomy" id="6326"/>
    <lineage>
        <taxon>Eukaryota</taxon>
        <taxon>Metazoa</taxon>
        <taxon>Ecdysozoa</taxon>
        <taxon>Nematoda</taxon>
        <taxon>Chromadorea</taxon>
        <taxon>Rhabditida</taxon>
        <taxon>Tylenchina</taxon>
        <taxon>Tylenchomorpha</taxon>
        <taxon>Aphelenchoidea</taxon>
        <taxon>Aphelenchoididae</taxon>
        <taxon>Bursaphelenchus</taxon>
    </lineage>
</organism>
<keyword evidence="4 7" id="KW-1133">Transmembrane helix</keyword>
<dbReference type="WBParaSite" id="BXY_1391800.1">
    <property type="protein sequence ID" value="BXY_1391800.1"/>
    <property type="gene ID" value="BXY_1391800"/>
</dbReference>
<dbReference type="PANTHER" id="PTHR22945:SF40">
    <property type="entry name" value="SERPENTINE RECEPTOR, CLASS D (DELTA)-RELATED"/>
    <property type="match status" value="1"/>
</dbReference>
<dbReference type="Gene3D" id="1.20.1070.10">
    <property type="entry name" value="Rhodopsin 7-helix transmembrane proteins"/>
    <property type="match status" value="1"/>
</dbReference>